<feature type="transmembrane region" description="Helical" evidence="5">
    <location>
        <begin position="12"/>
        <end position="35"/>
    </location>
</feature>
<dbReference type="EMBL" id="AB812069">
    <property type="protein sequence ID" value="BAQ01866.1"/>
    <property type="molecule type" value="Genomic_DNA"/>
</dbReference>
<accession>A0A0A8J6I4</accession>
<feature type="transmembrane region" description="Helical" evidence="5">
    <location>
        <begin position="47"/>
        <end position="68"/>
    </location>
</feature>
<dbReference type="PANTHER" id="PTHR43424">
    <property type="entry name" value="LOCUS PUTATIVE PROTEIN 1-RELATED"/>
    <property type="match status" value="1"/>
</dbReference>
<feature type="transmembrane region" description="Helical" evidence="5">
    <location>
        <begin position="327"/>
        <end position="351"/>
    </location>
</feature>
<feature type="transmembrane region" description="Helical" evidence="5">
    <location>
        <begin position="148"/>
        <end position="167"/>
    </location>
</feature>
<comment type="subcellular location">
    <subcellularLocation>
        <location evidence="1">Membrane</location>
        <topology evidence="1">Multi-pass membrane protein</topology>
    </subcellularLocation>
</comment>
<feature type="transmembrane region" description="Helical" evidence="5">
    <location>
        <begin position="363"/>
        <end position="380"/>
    </location>
</feature>
<feature type="transmembrane region" description="Helical" evidence="5">
    <location>
        <begin position="113"/>
        <end position="136"/>
    </location>
</feature>
<feature type="transmembrane region" description="Helical" evidence="5">
    <location>
        <begin position="173"/>
        <end position="192"/>
    </location>
</feature>
<feature type="transmembrane region" description="Helical" evidence="5">
    <location>
        <begin position="290"/>
        <end position="315"/>
    </location>
</feature>
<evidence type="ECO:0000256" key="1">
    <source>
        <dbReference type="ARBA" id="ARBA00004141"/>
    </source>
</evidence>
<name>A0A0A8J6I4_ECOLX</name>
<feature type="transmembrane region" description="Helical" evidence="5">
    <location>
        <begin position="213"/>
        <end position="242"/>
    </location>
</feature>
<feature type="transmembrane region" description="Helical" evidence="5">
    <location>
        <begin position="248"/>
        <end position="269"/>
    </location>
</feature>
<evidence type="ECO:0000256" key="2">
    <source>
        <dbReference type="ARBA" id="ARBA00022692"/>
    </source>
</evidence>
<dbReference type="InterPro" id="IPR052556">
    <property type="entry name" value="PolySynth_Transporter"/>
</dbReference>
<gene>
    <name evidence="7" type="primary">wzx</name>
</gene>
<dbReference type="GO" id="GO:0016020">
    <property type="term" value="C:membrane"/>
    <property type="evidence" value="ECO:0007669"/>
    <property type="project" value="UniProtKB-SubCell"/>
</dbReference>
<sequence>MKEWDLKRNIFTNSLWMILEKAIAILGLIFVTSYVAKYVGTEIFGEIAYATSLFQIVQVVSQLGSDVLIFKRISKNTKSGIKLIQSTIFIRIMIYCILSLLILFYLLKEHSEFSHVYMVAAMLSCFFSAMDVYSIYYDVNLLSKYNTIVNALGLTITLLIRWIIAFYELKPEFLCIPIILTGLIPFVIRFVLFRINEDSSYIPFKHMKKYIMYMIKAGSTIVISSVSVAIYTRVSVIVLGFFLDKESVGVYSVAASLGMAWSFIPNSFITSSLPSIFSEKDNSKAIVKAANLNLLVFFVCIPFIVGGYLFGFYFIKLLYGDSYIAAYYPMVLLCIATMFAALGTVASRFITHYSGYSFLSKKTILVLFFSLILSCFFVKYHGVTGAAISIVITEVLSLTLFNYLFNKGIVFKLHLKTVGKALERING</sequence>
<keyword evidence="3 5" id="KW-1133">Transmembrane helix</keyword>
<protein>
    <submittedName>
        <fullName evidence="7">O-antigen flippase</fullName>
    </submittedName>
</protein>
<keyword evidence="4 5" id="KW-0472">Membrane</keyword>
<dbReference type="InterPro" id="IPR002797">
    <property type="entry name" value="Polysacc_synth"/>
</dbReference>
<dbReference type="RefSeq" id="WP_032201253.1">
    <property type="nucleotide sequence ID" value="NZ_CP024269.1"/>
</dbReference>
<dbReference type="BioCyc" id="MetaCyc:MONOMER-21592"/>
<evidence type="ECO:0000313" key="6">
    <source>
        <dbReference type="EMBL" id="AIG62727.1"/>
    </source>
</evidence>
<evidence type="ECO:0000256" key="3">
    <source>
        <dbReference type="ARBA" id="ARBA00022989"/>
    </source>
</evidence>
<organism evidence="7">
    <name type="scientific">Escherichia coli</name>
    <dbReference type="NCBI Taxonomy" id="562"/>
    <lineage>
        <taxon>Bacteria</taxon>
        <taxon>Pseudomonadati</taxon>
        <taxon>Pseudomonadota</taxon>
        <taxon>Gammaproteobacteria</taxon>
        <taxon>Enterobacterales</taxon>
        <taxon>Enterobacteriaceae</taxon>
        <taxon>Escherichia</taxon>
    </lineage>
</organism>
<keyword evidence="2 5" id="KW-0812">Transmembrane</keyword>
<dbReference type="PANTHER" id="PTHR43424:SF1">
    <property type="entry name" value="LOCUS PUTATIVE PROTEIN 1-RELATED"/>
    <property type="match status" value="1"/>
</dbReference>
<evidence type="ECO:0000256" key="4">
    <source>
        <dbReference type="ARBA" id="ARBA00023136"/>
    </source>
</evidence>
<dbReference type="EMBL" id="KJ778796">
    <property type="protein sequence ID" value="AIG62727.1"/>
    <property type="molecule type" value="Genomic_DNA"/>
</dbReference>
<evidence type="ECO:0000256" key="5">
    <source>
        <dbReference type="SAM" id="Phobius"/>
    </source>
</evidence>
<dbReference type="AlphaFoldDB" id="A0A0A8J6I4"/>
<feature type="transmembrane region" description="Helical" evidence="5">
    <location>
        <begin position="88"/>
        <end position="107"/>
    </location>
</feature>
<feature type="transmembrane region" description="Helical" evidence="5">
    <location>
        <begin position="386"/>
        <end position="405"/>
    </location>
</feature>
<evidence type="ECO:0000313" key="7">
    <source>
        <dbReference type="EMBL" id="BAQ01866.1"/>
    </source>
</evidence>
<proteinExistence type="predicted"/>
<reference evidence="7" key="1">
    <citation type="journal article" date="2014" name="DNA Res.">
        <title>A complete view of the genetic diversity of the Escherichia coli O-antigen biosynthesis gene cluster.</title>
        <authorList>
            <person name="Iguchi A."/>
            <person name="Iyoda S."/>
            <person name="Kikuchi T."/>
            <person name="Ogura Y."/>
            <person name="Katsura K."/>
            <person name="Ohnishi M."/>
            <person name="Hayashi T."/>
            <person name="Thomson N.R."/>
        </authorList>
    </citation>
    <scope>NUCLEOTIDE SEQUENCE</scope>
    <source>
        <strain evidence="7">1792-54</strain>
    </source>
</reference>
<reference evidence="6" key="2">
    <citation type="journal article" date="2016" name="PLoS ONE">
        <title>Comparison of O-Antigen Gene Clusters of All O-Serogroups of Escherichia coli and Proposal for Adopting a New Nomenclature for O-Typing.</title>
        <authorList>
            <person name="DebRoy C."/>
            <person name="Fratamico P.M."/>
            <person name="Yan X."/>
            <person name="Baranzoni G."/>
            <person name="Liu Y."/>
            <person name="Needleman D.S."/>
            <person name="Tebbs R."/>
            <person name="O'Connell C.D."/>
            <person name="Allred A."/>
            <person name="Swimley M."/>
            <person name="Mwangi M."/>
            <person name="Kapur V."/>
            <person name="Raygoza Garay J.A."/>
            <person name="Roberts E.L."/>
            <person name="Katani R."/>
        </authorList>
    </citation>
    <scope>NUCLEOTIDE SEQUENCE</scope>
    <source>
        <strain evidence="6">1792-54</strain>
    </source>
</reference>
<dbReference type="Pfam" id="PF01943">
    <property type="entry name" value="Polysacc_synt"/>
    <property type="match status" value="1"/>
</dbReference>